<dbReference type="InterPro" id="IPR050807">
    <property type="entry name" value="TransReg_Diox_bact_type"/>
</dbReference>
<organism evidence="3 4">
    <name type="scientific">Streptomyces clavuligerus</name>
    <dbReference type="NCBI Taxonomy" id="1901"/>
    <lineage>
        <taxon>Bacteria</taxon>
        <taxon>Bacillati</taxon>
        <taxon>Actinomycetota</taxon>
        <taxon>Actinomycetes</taxon>
        <taxon>Kitasatosporales</taxon>
        <taxon>Streptomycetaceae</taxon>
        <taxon>Streptomyces</taxon>
    </lineage>
</organism>
<dbReference type="CDD" id="cd00093">
    <property type="entry name" value="HTH_XRE"/>
    <property type="match status" value="1"/>
</dbReference>
<dbReference type="AlphaFoldDB" id="E2Q9X9"/>
<protein>
    <submittedName>
        <fullName evidence="3">Transcriptional regulator, XRE family</fullName>
    </submittedName>
</protein>
<evidence type="ECO:0000259" key="2">
    <source>
        <dbReference type="PROSITE" id="PS50943"/>
    </source>
</evidence>
<reference evidence="3 4" key="1">
    <citation type="journal article" date="2010" name="Genome Biol. Evol.">
        <title>The sequence of a 1.8-mb bacterial linear plasmid reveals a rich evolutionary reservoir of secondary metabolic pathways.</title>
        <authorList>
            <person name="Medema M.H."/>
            <person name="Trefzer A."/>
            <person name="Kovalchuk A."/>
            <person name="van den Berg M."/>
            <person name="Mueller U."/>
            <person name="Heijne W."/>
            <person name="Wu L."/>
            <person name="Alam M.T."/>
            <person name="Ronning C.M."/>
            <person name="Nierman W.C."/>
            <person name="Bovenberg R.A.L."/>
            <person name="Breitling R."/>
            <person name="Takano E."/>
        </authorList>
    </citation>
    <scope>NUCLEOTIDE SEQUENCE [LARGE SCALE GENOMIC DNA]</scope>
    <source>
        <strain evidence="4">ATCC 27064 / DSM 738 / JCM 4710 / NBRC 13307 / NCIMB 12785 / NRRL 3585 / VKM Ac-602</strain>
    </source>
</reference>
<gene>
    <name evidence="3" type="ORF">SCLAV_2634</name>
</gene>
<dbReference type="EMBL" id="CM000913">
    <property type="protein sequence ID" value="EFG07706.1"/>
    <property type="molecule type" value="Genomic_DNA"/>
</dbReference>
<dbReference type="GO" id="GO:0003700">
    <property type="term" value="F:DNA-binding transcription factor activity"/>
    <property type="evidence" value="ECO:0007669"/>
    <property type="project" value="TreeGrafter"/>
</dbReference>
<dbReference type="GO" id="GO:0003677">
    <property type="term" value="F:DNA binding"/>
    <property type="evidence" value="ECO:0007669"/>
    <property type="project" value="UniProtKB-KW"/>
</dbReference>
<dbReference type="Gene3D" id="1.10.260.40">
    <property type="entry name" value="lambda repressor-like DNA-binding domains"/>
    <property type="match status" value="1"/>
</dbReference>
<keyword evidence="4" id="KW-1185">Reference proteome</keyword>
<evidence type="ECO:0000256" key="1">
    <source>
        <dbReference type="ARBA" id="ARBA00023125"/>
    </source>
</evidence>
<dbReference type="STRING" id="1901.BB341_15330"/>
<dbReference type="InterPro" id="IPR010982">
    <property type="entry name" value="Lambda_DNA-bd_dom_sf"/>
</dbReference>
<evidence type="ECO:0000313" key="3">
    <source>
        <dbReference type="EMBL" id="EFG07706.1"/>
    </source>
</evidence>
<dbReference type="PANTHER" id="PTHR46797:SF1">
    <property type="entry name" value="METHYLPHOSPHONATE SYNTHASE"/>
    <property type="match status" value="1"/>
</dbReference>
<dbReference type="SUPFAM" id="SSF47413">
    <property type="entry name" value="lambda repressor-like DNA-binding domains"/>
    <property type="match status" value="1"/>
</dbReference>
<dbReference type="Pfam" id="PF01381">
    <property type="entry name" value="HTH_3"/>
    <property type="match status" value="1"/>
</dbReference>
<dbReference type="PROSITE" id="PS50943">
    <property type="entry name" value="HTH_CROC1"/>
    <property type="match status" value="1"/>
</dbReference>
<feature type="domain" description="HTH cro/C1-type" evidence="2">
    <location>
        <begin position="46"/>
        <end position="100"/>
    </location>
</feature>
<dbReference type="Proteomes" id="UP000002357">
    <property type="component" value="Chromosome"/>
</dbReference>
<dbReference type="SMART" id="SM00530">
    <property type="entry name" value="HTH_XRE"/>
    <property type="match status" value="1"/>
</dbReference>
<sequence length="457" mass="49969">MTPPAEQPRRVPIRPTRVKPGHVMWCEVPWFGREVGSMTQEIGDNIKRYRRAEGLSQEELAEKAGLSVSTVQKAEQGRGAVRTQTLHTIARGLGVTTSALFVAGPPEPVVGDDATKQSLVAIRAALMPPIGIDGVLVASVPKVGDLSALRRRVLAIHDLYRVDDYDAVARALPHLLREAEASVAQADGESARRKAERVWTMTLLVSGKYLTQVRQYDLAYAALSEAIRRAGGAGDRTIAATGVVGLCWLLLRQDRFGDCYDLAVRTAEAMEPRFSEVDPTRVSLWGELWMRAAAAAVRDNRRTEAAEARRMVARASAGMVKEEGEGTFPSVWGSFGPVTARIKAIEDCLVQGHSRADARAVLRQADRGVLRSEARKRTGNPSGASWGRHLLDVAQAHTLLGAHQDAMETLVVIKADRGEWIKHQPMARRMMADILHNRKRGLTAEMRDMAAHLGVVG</sequence>
<accession>E2Q9X9</accession>
<proteinExistence type="predicted"/>
<dbReference type="eggNOG" id="COG1396">
    <property type="taxonomic scope" value="Bacteria"/>
</dbReference>
<dbReference type="GO" id="GO:0005829">
    <property type="term" value="C:cytosol"/>
    <property type="evidence" value="ECO:0007669"/>
    <property type="project" value="TreeGrafter"/>
</dbReference>
<keyword evidence="1" id="KW-0238">DNA-binding</keyword>
<dbReference type="PANTHER" id="PTHR46797">
    <property type="entry name" value="HTH-TYPE TRANSCRIPTIONAL REGULATOR"/>
    <property type="match status" value="1"/>
</dbReference>
<name>E2Q9X9_STRCL</name>
<dbReference type="InterPro" id="IPR001387">
    <property type="entry name" value="Cro/C1-type_HTH"/>
</dbReference>
<evidence type="ECO:0000313" key="4">
    <source>
        <dbReference type="Proteomes" id="UP000002357"/>
    </source>
</evidence>